<keyword evidence="3" id="KW-1185">Reference proteome</keyword>
<feature type="compositionally biased region" description="Low complexity" evidence="1">
    <location>
        <begin position="321"/>
        <end position="334"/>
    </location>
</feature>
<evidence type="ECO:0000256" key="1">
    <source>
        <dbReference type="SAM" id="MobiDB-lite"/>
    </source>
</evidence>
<protein>
    <submittedName>
        <fullName evidence="2">Uncharacterized protein</fullName>
    </submittedName>
</protein>
<proteinExistence type="predicted"/>
<dbReference type="Proteomes" id="UP000199012">
    <property type="component" value="Unassembled WGS sequence"/>
</dbReference>
<evidence type="ECO:0000313" key="2">
    <source>
        <dbReference type="EMBL" id="SFB16502.1"/>
    </source>
</evidence>
<accession>A0A1I0YTG2</accession>
<dbReference type="EMBL" id="FOKA01000008">
    <property type="protein sequence ID" value="SFB16502.1"/>
    <property type="molecule type" value="Genomic_DNA"/>
</dbReference>
<feature type="compositionally biased region" description="Low complexity" evidence="1">
    <location>
        <begin position="155"/>
        <end position="168"/>
    </location>
</feature>
<sequence length="340" mass="35227">MARSVSRVRCGRTEAPEGPPFFSANAARANASSASAMACPEVRSPPGICRVSSSARRSAVPAPGSRQPLIRVPMSVSSRCRYRARCWAWYRVSTAGASISAAFCSSSRLNRAGSTCPARSVSSACPSSEVSTALTCSEAEARTPARASRCASERTPAATAAPNAGAASTAPAWRSCRLASGSPTRSRPAMPSAADLSPTPFGVSLESAAIHAARAAAVAPDTAWNSDSTCWRCARVSASACPARAPTPPRVDRTPSKSARSSSYTRNTSLGSRRTLVPDPKPAARRPGRRTIGCSCRPVVHRTHPGDDSTAAGGAEDRPGSARTRTPTRTARSGLVPDYG</sequence>
<dbReference type="STRING" id="988821.SAMN05421867_108158"/>
<name>A0A1I0YTG2_9CELL</name>
<evidence type="ECO:0000313" key="3">
    <source>
        <dbReference type="Proteomes" id="UP000199012"/>
    </source>
</evidence>
<feature type="region of interest" description="Disordered" evidence="1">
    <location>
        <begin position="147"/>
        <end position="168"/>
    </location>
</feature>
<organism evidence="2 3">
    <name type="scientific">Cellulomonas marina</name>
    <dbReference type="NCBI Taxonomy" id="988821"/>
    <lineage>
        <taxon>Bacteria</taxon>
        <taxon>Bacillati</taxon>
        <taxon>Actinomycetota</taxon>
        <taxon>Actinomycetes</taxon>
        <taxon>Micrococcales</taxon>
        <taxon>Cellulomonadaceae</taxon>
        <taxon>Cellulomonas</taxon>
    </lineage>
</organism>
<feature type="compositionally biased region" description="Polar residues" evidence="1">
    <location>
        <begin position="256"/>
        <end position="272"/>
    </location>
</feature>
<reference evidence="2 3" key="1">
    <citation type="submission" date="2016-10" db="EMBL/GenBank/DDBJ databases">
        <authorList>
            <person name="de Groot N.N."/>
        </authorList>
    </citation>
    <scope>NUCLEOTIDE SEQUENCE [LARGE SCALE GENOMIC DNA]</scope>
    <source>
        <strain evidence="2 3">CGMCC 4.6945</strain>
    </source>
</reference>
<feature type="region of interest" description="Disordered" evidence="1">
    <location>
        <begin position="241"/>
        <end position="340"/>
    </location>
</feature>
<gene>
    <name evidence="2" type="ORF">SAMN05421867_108158</name>
</gene>
<dbReference type="AlphaFoldDB" id="A0A1I0YTG2"/>